<dbReference type="FunFam" id="1.25.40.120:FF:000035">
    <property type="entry name" value="Geranylgeranyl transferase type-2 subunit alpha"/>
    <property type="match status" value="1"/>
</dbReference>
<evidence type="ECO:0000256" key="3">
    <source>
        <dbReference type="ARBA" id="ARBA00014772"/>
    </source>
</evidence>
<protein>
    <recommendedName>
        <fullName evidence="3 10">Geranylgeranyl transferase type-2 subunit alpha</fullName>
        <ecNumber evidence="2 10">2.5.1.60</ecNumber>
    </recommendedName>
    <alternativeName>
        <fullName evidence="8 10">Geranylgeranyl transferase type II subunit alpha</fullName>
    </alternativeName>
</protein>
<dbReference type="EC" id="2.5.1.60" evidence="2 10"/>
<dbReference type="GeneID" id="117651494"/>
<evidence type="ECO:0000256" key="8">
    <source>
        <dbReference type="ARBA" id="ARBA00031267"/>
    </source>
</evidence>
<dbReference type="Gene3D" id="2.60.40.1130">
    <property type="entry name" value="Rab geranylgeranyltransferase alpha-subunit, insert domain"/>
    <property type="match status" value="1"/>
</dbReference>
<keyword evidence="4 10" id="KW-0637">Prenyltransferase</keyword>
<dbReference type="Proteomes" id="UP000515158">
    <property type="component" value="Unplaced"/>
</dbReference>
<keyword evidence="7" id="KW-0677">Repeat</keyword>
<comment type="catalytic activity">
    <reaction evidence="9 10">
        <text>geranylgeranyl diphosphate + L-cysteinyl-[protein] = S-geranylgeranyl-L-cysteinyl-[protein] + diphosphate</text>
        <dbReference type="Rhea" id="RHEA:21240"/>
        <dbReference type="Rhea" id="RHEA-COMP:10131"/>
        <dbReference type="Rhea" id="RHEA-COMP:11537"/>
        <dbReference type="ChEBI" id="CHEBI:29950"/>
        <dbReference type="ChEBI" id="CHEBI:33019"/>
        <dbReference type="ChEBI" id="CHEBI:57533"/>
        <dbReference type="ChEBI" id="CHEBI:86021"/>
        <dbReference type="EC" id="2.5.1.60"/>
    </reaction>
</comment>
<evidence type="ECO:0000256" key="10">
    <source>
        <dbReference type="RuleBase" id="RU367120"/>
    </source>
</evidence>
<dbReference type="PROSITE" id="PS51450">
    <property type="entry name" value="LRR"/>
    <property type="match status" value="1"/>
</dbReference>
<dbReference type="Pfam" id="PF12799">
    <property type="entry name" value="LRR_4"/>
    <property type="match status" value="1"/>
</dbReference>
<name>A0A6P9A119_THRPL</name>
<dbReference type="InterPro" id="IPR025875">
    <property type="entry name" value="Leu-rich_rpt_4"/>
</dbReference>
<evidence type="ECO:0000256" key="2">
    <source>
        <dbReference type="ARBA" id="ARBA00012656"/>
    </source>
</evidence>
<dbReference type="RefSeq" id="XP_034251418.1">
    <property type="nucleotide sequence ID" value="XM_034395527.1"/>
</dbReference>
<evidence type="ECO:0000313" key="11">
    <source>
        <dbReference type="Proteomes" id="UP000515158"/>
    </source>
</evidence>
<dbReference type="KEGG" id="tpal:117651494"/>
<dbReference type="RefSeq" id="XP_034251419.1">
    <property type="nucleotide sequence ID" value="XM_034395528.1"/>
</dbReference>
<evidence type="ECO:0000313" key="12">
    <source>
        <dbReference type="RefSeq" id="XP_034251418.1"/>
    </source>
</evidence>
<keyword evidence="11" id="KW-1185">Reference proteome</keyword>
<dbReference type="OrthoDB" id="1658at2759"/>
<dbReference type="Gene3D" id="1.25.40.120">
    <property type="entry name" value="Protein prenylyltransferase"/>
    <property type="match status" value="1"/>
</dbReference>
<reference evidence="12 13" key="1">
    <citation type="submission" date="2025-04" db="UniProtKB">
        <authorList>
            <consortium name="RefSeq"/>
        </authorList>
    </citation>
    <scope>IDENTIFICATION</scope>
    <source>
        <tissue evidence="12 13">Total insect</tissue>
    </source>
</reference>
<dbReference type="InterPro" id="IPR001611">
    <property type="entry name" value="Leu-rich_rpt"/>
</dbReference>
<comment type="similarity">
    <text evidence="1 10">Belongs to the protein prenyltransferase subunit alpha family.</text>
</comment>
<evidence type="ECO:0000256" key="9">
    <source>
        <dbReference type="ARBA" id="ARBA00047658"/>
    </source>
</evidence>
<proteinExistence type="inferred from homology"/>
<dbReference type="GO" id="GO:0004663">
    <property type="term" value="F:Rab geranylgeranyltransferase activity"/>
    <property type="evidence" value="ECO:0007669"/>
    <property type="project" value="UniProtKB-UniRule"/>
</dbReference>
<evidence type="ECO:0000256" key="1">
    <source>
        <dbReference type="ARBA" id="ARBA00006734"/>
    </source>
</evidence>
<dbReference type="PANTHER" id="PTHR11129:SF2">
    <property type="entry name" value="GERANYLGERANYL TRANSFERASE TYPE-2 SUBUNIT ALPHA"/>
    <property type="match status" value="1"/>
</dbReference>
<gene>
    <name evidence="12 13" type="primary">LOC117651494</name>
</gene>
<dbReference type="InterPro" id="IPR002088">
    <property type="entry name" value="Prenyl_trans_a"/>
</dbReference>
<keyword evidence="6 10" id="KW-0808">Transferase</keyword>
<dbReference type="Pfam" id="PF01239">
    <property type="entry name" value="PPTA"/>
    <property type="match status" value="5"/>
</dbReference>
<evidence type="ECO:0000256" key="6">
    <source>
        <dbReference type="ARBA" id="ARBA00022679"/>
    </source>
</evidence>
<dbReference type="AlphaFoldDB" id="A0A6P9A119"/>
<dbReference type="PROSITE" id="PS51147">
    <property type="entry name" value="PFTA"/>
    <property type="match status" value="5"/>
</dbReference>
<accession>A0A6P9A119</accession>
<evidence type="ECO:0000313" key="13">
    <source>
        <dbReference type="RefSeq" id="XP_034251419.1"/>
    </source>
</evidence>
<evidence type="ECO:0000256" key="7">
    <source>
        <dbReference type="ARBA" id="ARBA00022737"/>
    </source>
</evidence>
<dbReference type="GO" id="GO:0097354">
    <property type="term" value="P:prenylation"/>
    <property type="evidence" value="ECO:0007669"/>
    <property type="project" value="UniProtKB-UniRule"/>
</dbReference>
<dbReference type="PANTHER" id="PTHR11129">
    <property type="entry name" value="PROTEIN FARNESYLTRANSFERASE ALPHA SUBUNIT/RAB GERANYLGERANYL TRANSFERASE ALPHA SUBUNIT"/>
    <property type="match status" value="1"/>
</dbReference>
<dbReference type="Gene3D" id="3.80.10.10">
    <property type="entry name" value="Ribonuclease Inhibitor"/>
    <property type="match status" value="1"/>
</dbReference>
<dbReference type="SUPFAM" id="SSF48439">
    <property type="entry name" value="Protein prenylyltransferase"/>
    <property type="match status" value="1"/>
</dbReference>
<comment type="function">
    <text evidence="10">Catalyzes the transfer of a geranyl-geranyl moiety from geranyl-geranyl pyrophosphate to cysteines occuring in specific C-terminal amino acid sequences.</text>
</comment>
<organism evidence="12">
    <name type="scientific">Thrips palmi</name>
    <name type="common">Melon thrips</name>
    <dbReference type="NCBI Taxonomy" id="161013"/>
    <lineage>
        <taxon>Eukaryota</taxon>
        <taxon>Metazoa</taxon>
        <taxon>Ecdysozoa</taxon>
        <taxon>Arthropoda</taxon>
        <taxon>Hexapoda</taxon>
        <taxon>Insecta</taxon>
        <taxon>Pterygota</taxon>
        <taxon>Neoptera</taxon>
        <taxon>Paraneoptera</taxon>
        <taxon>Thysanoptera</taxon>
        <taxon>Terebrantia</taxon>
        <taxon>Thripoidea</taxon>
        <taxon>Thripidae</taxon>
        <taxon>Thrips</taxon>
    </lineage>
</organism>
<dbReference type="InterPro" id="IPR032675">
    <property type="entry name" value="LRR_dom_sf"/>
</dbReference>
<dbReference type="CTD" id="5875"/>
<dbReference type="GO" id="GO:0005968">
    <property type="term" value="C:Rab-protein geranylgeranyltransferase complex"/>
    <property type="evidence" value="ECO:0007669"/>
    <property type="project" value="TreeGrafter"/>
</dbReference>
<sequence length="557" mass="62938">MHGRLKVKTTKEQEEERRVKRAQKVKQYRLAYGRIVEKRQAGERDEEGLQISQQILEMIPDIHSLWNYRREIIEHLKESGSEDDLQRRLESERHLTETCLRANPKSYGAWHHRTWVMDSMPSPDWQREVALCTKFLNLDERNFHCWDYRRFVAARAALAPQQELSFTDDKIAVNFSNYSCWHYRSKLLPLVYPDPAGVRPVREDQHRHELELVQNAAFTDPNDQSAWFYQRWLLGRSQPAQAVTRALVSPGLCLVATARPAKARGLGLQLLLDSRPLDGRWRSADGQRCSSVWVFEPASPIPSPLPGDVAARFLDASGAEVDVALDVVADGSSAALNSVPAFGAPLSPALASVMMEELDACRQLLEFDPDSKWTLLTSVLLMQTIERQQFEAETVLTLDTLVELDYQRANYYKDLRSRLVLEYALERQRGDAVDLTRLSLTALYHAPLLALVKTLVLDDNHLRRPLPQLAALQCCETLSMDRNELVSLSGWGAMPNLRRLSLRGNALASVDSLAPLACCPRLRELDVRNNPVASVEALRSAVKAVLPGLGVLNGEPL</sequence>
<evidence type="ECO:0000256" key="5">
    <source>
        <dbReference type="ARBA" id="ARBA00022614"/>
    </source>
</evidence>
<evidence type="ECO:0000256" key="4">
    <source>
        <dbReference type="ARBA" id="ARBA00022602"/>
    </source>
</evidence>
<keyword evidence="5" id="KW-0433">Leucine-rich repeat</keyword>
<dbReference type="SUPFAM" id="SSF52058">
    <property type="entry name" value="L domain-like"/>
    <property type="match status" value="1"/>
</dbReference>